<sequence length="135" mass="14397">MSNPTIPAHPTEALAPPKEAKMEEEAPKKRIQPVRKGATKPVVVVPKTKGKETAPGSSPPSSPVQANKKKLKINSSADSSVPSSPNPPTEPAPLVHLEPPPPPANPHLPIPPSDLDYVDYLPKIIQPEVWDVVDV</sequence>
<comment type="caution">
    <text evidence="2">The sequence shown here is derived from an EMBL/GenBank/DDBJ whole genome shotgun (WGS) entry which is preliminary data.</text>
</comment>
<evidence type="ECO:0000313" key="2">
    <source>
        <dbReference type="EMBL" id="KAA1115043.1"/>
    </source>
</evidence>
<keyword evidence="3" id="KW-1185">Reference proteome</keyword>
<feature type="region of interest" description="Disordered" evidence="1">
    <location>
        <begin position="1"/>
        <end position="110"/>
    </location>
</feature>
<dbReference type="Proteomes" id="UP000324748">
    <property type="component" value="Unassembled WGS sequence"/>
</dbReference>
<organism evidence="2 3">
    <name type="scientific">Puccinia graminis f. sp. tritici</name>
    <dbReference type="NCBI Taxonomy" id="56615"/>
    <lineage>
        <taxon>Eukaryota</taxon>
        <taxon>Fungi</taxon>
        <taxon>Dikarya</taxon>
        <taxon>Basidiomycota</taxon>
        <taxon>Pucciniomycotina</taxon>
        <taxon>Pucciniomycetes</taxon>
        <taxon>Pucciniales</taxon>
        <taxon>Pucciniaceae</taxon>
        <taxon>Puccinia</taxon>
    </lineage>
</organism>
<protein>
    <submittedName>
        <fullName evidence="2">Uncharacterized protein</fullName>
    </submittedName>
</protein>
<evidence type="ECO:0000256" key="1">
    <source>
        <dbReference type="SAM" id="MobiDB-lite"/>
    </source>
</evidence>
<reference evidence="2 3" key="1">
    <citation type="submission" date="2019-05" db="EMBL/GenBank/DDBJ databases">
        <title>Emergence of the Ug99 lineage of the wheat stem rust pathogen through somatic hybridization.</title>
        <authorList>
            <person name="Li F."/>
            <person name="Upadhyaya N.M."/>
            <person name="Sperschneider J."/>
            <person name="Matny O."/>
            <person name="Nguyen-Phuc H."/>
            <person name="Mago R."/>
            <person name="Raley C."/>
            <person name="Miller M.E."/>
            <person name="Silverstein K.A.T."/>
            <person name="Henningsen E."/>
            <person name="Hirsch C.D."/>
            <person name="Visser B."/>
            <person name="Pretorius Z.A."/>
            <person name="Steffenson B.J."/>
            <person name="Schwessinger B."/>
            <person name="Dodds P.N."/>
            <person name="Figueroa M."/>
        </authorList>
    </citation>
    <scope>NUCLEOTIDE SEQUENCE [LARGE SCALE GENOMIC DNA]</scope>
    <source>
        <strain evidence="2">21-0</strain>
    </source>
</reference>
<dbReference type="EMBL" id="VSWC01000014">
    <property type="protein sequence ID" value="KAA1115043.1"/>
    <property type="molecule type" value="Genomic_DNA"/>
</dbReference>
<feature type="compositionally biased region" description="Basic and acidic residues" evidence="1">
    <location>
        <begin position="18"/>
        <end position="28"/>
    </location>
</feature>
<feature type="compositionally biased region" description="Pro residues" evidence="1">
    <location>
        <begin position="98"/>
        <end position="110"/>
    </location>
</feature>
<evidence type="ECO:0000313" key="3">
    <source>
        <dbReference type="Proteomes" id="UP000324748"/>
    </source>
</evidence>
<gene>
    <name evidence="2" type="ORF">PGT21_030139</name>
</gene>
<name>A0A5B0QQ86_PUCGR</name>
<dbReference type="AlphaFoldDB" id="A0A5B0QQ86"/>
<proteinExistence type="predicted"/>
<accession>A0A5B0QQ86</accession>